<evidence type="ECO:0000313" key="4">
    <source>
        <dbReference type="Proteomes" id="UP001218218"/>
    </source>
</evidence>
<feature type="region of interest" description="Disordered" evidence="1">
    <location>
        <begin position="170"/>
        <end position="264"/>
    </location>
</feature>
<evidence type="ECO:0000313" key="3">
    <source>
        <dbReference type="EMBL" id="KAJ7318358.1"/>
    </source>
</evidence>
<evidence type="ECO:0000256" key="1">
    <source>
        <dbReference type="SAM" id="MobiDB-lite"/>
    </source>
</evidence>
<comment type="caution">
    <text evidence="3">The sequence shown here is derived from an EMBL/GenBank/DDBJ whole genome shotgun (WGS) entry which is preliminary data.</text>
</comment>
<reference evidence="3" key="1">
    <citation type="submission" date="2023-03" db="EMBL/GenBank/DDBJ databases">
        <title>Massive genome expansion in bonnet fungi (Mycena s.s.) driven by repeated elements and novel gene families across ecological guilds.</title>
        <authorList>
            <consortium name="Lawrence Berkeley National Laboratory"/>
            <person name="Harder C.B."/>
            <person name="Miyauchi S."/>
            <person name="Viragh M."/>
            <person name="Kuo A."/>
            <person name="Thoen E."/>
            <person name="Andreopoulos B."/>
            <person name="Lu D."/>
            <person name="Skrede I."/>
            <person name="Drula E."/>
            <person name="Henrissat B."/>
            <person name="Morin E."/>
            <person name="Kohler A."/>
            <person name="Barry K."/>
            <person name="LaButti K."/>
            <person name="Morin E."/>
            <person name="Salamov A."/>
            <person name="Lipzen A."/>
            <person name="Mereny Z."/>
            <person name="Hegedus B."/>
            <person name="Baldrian P."/>
            <person name="Stursova M."/>
            <person name="Weitz H."/>
            <person name="Taylor A."/>
            <person name="Grigoriev I.V."/>
            <person name="Nagy L.G."/>
            <person name="Martin F."/>
            <person name="Kauserud H."/>
        </authorList>
    </citation>
    <scope>NUCLEOTIDE SEQUENCE</scope>
    <source>
        <strain evidence="3">CBHHK002</strain>
    </source>
</reference>
<keyword evidence="2" id="KW-0472">Membrane</keyword>
<dbReference type="EMBL" id="JARIHO010000058">
    <property type="protein sequence ID" value="KAJ7318358.1"/>
    <property type="molecule type" value="Genomic_DNA"/>
</dbReference>
<accession>A0AAD6ZDZ8</accession>
<evidence type="ECO:0000256" key="2">
    <source>
        <dbReference type="SAM" id="Phobius"/>
    </source>
</evidence>
<dbReference type="AlphaFoldDB" id="A0AAD6ZDZ8"/>
<keyword evidence="2" id="KW-0812">Transmembrane</keyword>
<gene>
    <name evidence="3" type="ORF">DFH08DRAFT_1086595</name>
</gene>
<organism evidence="3 4">
    <name type="scientific">Mycena albidolilacea</name>
    <dbReference type="NCBI Taxonomy" id="1033008"/>
    <lineage>
        <taxon>Eukaryota</taxon>
        <taxon>Fungi</taxon>
        <taxon>Dikarya</taxon>
        <taxon>Basidiomycota</taxon>
        <taxon>Agaricomycotina</taxon>
        <taxon>Agaricomycetes</taxon>
        <taxon>Agaricomycetidae</taxon>
        <taxon>Agaricales</taxon>
        <taxon>Marasmiineae</taxon>
        <taxon>Mycenaceae</taxon>
        <taxon>Mycena</taxon>
    </lineage>
</organism>
<feature type="transmembrane region" description="Helical" evidence="2">
    <location>
        <begin position="500"/>
        <end position="523"/>
    </location>
</feature>
<feature type="region of interest" description="Disordered" evidence="1">
    <location>
        <begin position="401"/>
        <end position="421"/>
    </location>
</feature>
<proteinExistence type="predicted"/>
<dbReference type="Proteomes" id="UP001218218">
    <property type="component" value="Unassembled WGS sequence"/>
</dbReference>
<sequence>MSLQPSALSGVEHDPADLFEHTTPAATRSVSRCSHRAVPEPTRFSPHASSSALFTASCSTTRLRLRITPPRAYTSHTSPCSPRSPRCTPDPARIQISHLCPCVCNGTDSSAYYHSYANAHAVVEPLPHGEVAFLSSAPHVHIISPVCRGYITPPARSPFVVQRAGATRVELAPAPDAPPRAFTTAESSTRNGDVEDDEDEFELGSEDEGDNAQSPPTSLEAEYDDEEAGSGAETAARHEGDGREEEDEEKEGEDEEDYHDTPAPHAWYKPSVPVLLALAPPIGNWLTRGDHVKDLLLLLLLVFYLHQIVEVPWFSTTPPAPRDASPIPIPALRARCAARAQSALRTLDLGLLLLCLITPLLGPAAPVPISWFSTALFDLTTALRPLRELVSRVVSRTSTLHSQVHAHSPRSSSSRDKNADAESTQAQLAALRAQVAHLELAVAQLAAPDWEDALYAYVEEALAPLEKGVRRVERRVGRLRAGRKELEGVSKDPIGSGSRILIVNFAACVLATLVSIVHAYFLLGPGGSFEGIAVQAQAATALLVANAGLRISSPPQVGRYRLHAVHV</sequence>
<name>A0AAD6ZDZ8_9AGAR</name>
<keyword evidence="2" id="KW-1133">Transmembrane helix</keyword>
<feature type="compositionally biased region" description="Acidic residues" evidence="1">
    <location>
        <begin position="242"/>
        <end position="258"/>
    </location>
</feature>
<feature type="region of interest" description="Disordered" evidence="1">
    <location>
        <begin position="29"/>
        <end position="48"/>
    </location>
</feature>
<feature type="transmembrane region" description="Helical" evidence="2">
    <location>
        <begin position="351"/>
        <end position="377"/>
    </location>
</feature>
<feature type="compositionally biased region" description="Acidic residues" evidence="1">
    <location>
        <begin position="194"/>
        <end position="210"/>
    </location>
</feature>
<keyword evidence="4" id="KW-1185">Reference proteome</keyword>
<protein>
    <submittedName>
        <fullName evidence="3">Uncharacterized protein</fullName>
    </submittedName>
</protein>